<protein>
    <submittedName>
        <fullName evidence="1">Haloacid dehalogenase</fullName>
    </submittedName>
</protein>
<dbReference type="GO" id="GO:0008967">
    <property type="term" value="F:phosphoglycolate phosphatase activity"/>
    <property type="evidence" value="ECO:0007669"/>
    <property type="project" value="TreeGrafter"/>
</dbReference>
<evidence type="ECO:0000313" key="1">
    <source>
        <dbReference type="EMBL" id="GCD33957.1"/>
    </source>
</evidence>
<dbReference type="InterPro" id="IPR036412">
    <property type="entry name" value="HAD-like_sf"/>
</dbReference>
<dbReference type="SFLD" id="SFLDG01135">
    <property type="entry name" value="C1.5.6:_HAD__Beta-PGM__Phospha"/>
    <property type="match status" value="1"/>
</dbReference>
<dbReference type="InterPro" id="IPR006439">
    <property type="entry name" value="HAD-SF_hydro_IA"/>
</dbReference>
<dbReference type="EMBL" id="BHZC01000001">
    <property type="protein sequence ID" value="GCD33957.1"/>
    <property type="molecule type" value="Genomic_DNA"/>
</dbReference>
<dbReference type="Pfam" id="PF13419">
    <property type="entry name" value="HAD_2"/>
    <property type="match status" value="1"/>
</dbReference>
<dbReference type="SFLD" id="SFLDG01129">
    <property type="entry name" value="C1.5:_HAD__Beta-PGM__Phosphata"/>
    <property type="match status" value="1"/>
</dbReference>
<gene>
    <name evidence="1" type="ORF">OEIGOIKO_01681</name>
</gene>
<organism evidence="1 2">
    <name type="scientific">Streptomyces chrestomyceticus JCM 4735</name>
    <dbReference type="NCBI Taxonomy" id="1306181"/>
    <lineage>
        <taxon>Bacteria</taxon>
        <taxon>Bacillati</taxon>
        <taxon>Actinomycetota</taxon>
        <taxon>Actinomycetes</taxon>
        <taxon>Kitasatosporales</taxon>
        <taxon>Streptomycetaceae</taxon>
        <taxon>Streptomyces</taxon>
    </lineage>
</organism>
<dbReference type="InterPro" id="IPR023214">
    <property type="entry name" value="HAD_sf"/>
</dbReference>
<accession>A0A7U9KRA2</accession>
<dbReference type="PANTHER" id="PTHR43434">
    <property type="entry name" value="PHOSPHOGLYCOLATE PHOSPHATASE"/>
    <property type="match status" value="1"/>
</dbReference>
<dbReference type="InterPro" id="IPR050155">
    <property type="entry name" value="HAD-like_hydrolase_sf"/>
</dbReference>
<dbReference type="NCBIfam" id="TIGR01509">
    <property type="entry name" value="HAD-SF-IA-v3"/>
    <property type="match status" value="1"/>
</dbReference>
<dbReference type="Gene3D" id="3.40.50.1000">
    <property type="entry name" value="HAD superfamily/HAD-like"/>
    <property type="match status" value="1"/>
</dbReference>
<dbReference type="Proteomes" id="UP000287830">
    <property type="component" value="Unassembled WGS sequence"/>
</dbReference>
<dbReference type="RefSeq" id="WP_125044322.1">
    <property type="nucleotide sequence ID" value="NZ_BHZC01000001.1"/>
</dbReference>
<dbReference type="OrthoDB" id="9793014at2"/>
<dbReference type="InterPro" id="IPR023198">
    <property type="entry name" value="PGP-like_dom2"/>
</dbReference>
<dbReference type="AlphaFoldDB" id="A0A7U9KRA2"/>
<dbReference type="Gene3D" id="1.10.150.240">
    <property type="entry name" value="Putative phosphatase, domain 2"/>
    <property type="match status" value="1"/>
</dbReference>
<dbReference type="InterPro" id="IPR041492">
    <property type="entry name" value="HAD_2"/>
</dbReference>
<proteinExistence type="predicted"/>
<name>A0A7U9KRA2_9ACTN</name>
<dbReference type="GO" id="GO:0005829">
    <property type="term" value="C:cytosol"/>
    <property type="evidence" value="ECO:0007669"/>
    <property type="project" value="TreeGrafter"/>
</dbReference>
<dbReference type="GO" id="GO:0006281">
    <property type="term" value="P:DNA repair"/>
    <property type="evidence" value="ECO:0007669"/>
    <property type="project" value="TreeGrafter"/>
</dbReference>
<dbReference type="PANTHER" id="PTHR43434:SF16">
    <property type="entry name" value="BLL8046 PROTEIN"/>
    <property type="match status" value="1"/>
</dbReference>
<dbReference type="GeneID" id="95620689"/>
<reference evidence="1 2" key="1">
    <citation type="submission" date="2018-11" db="EMBL/GenBank/DDBJ databases">
        <title>Whole genome sequence of Streptomyces chrestomyceticus NBRC 13444(T).</title>
        <authorList>
            <person name="Komaki H."/>
            <person name="Tamura T."/>
        </authorList>
    </citation>
    <scope>NUCLEOTIDE SEQUENCE [LARGE SCALE GENOMIC DNA]</scope>
    <source>
        <strain evidence="1 2">NBRC 13444</strain>
    </source>
</reference>
<dbReference type="NCBIfam" id="TIGR01549">
    <property type="entry name" value="HAD-SF-IA-v1"/>
    <property type="match status" value="1"/>
</dbReference>
<dbReference type="SUPFAM" id="SSF56784">
    <property type="entry name" value="HAD-like"/>
    <property type="match status" value="1"/>
</dbReference>
<dbReference type="SFLD" id="SFLDS00003">
    <property type="entry name" value="Haloacid_Dehalogenase"/>
    <property type="match status" value="1"/>
</dbReference>
<evidence type="ECO:0000313" key="2">
    <source>
        <dbReference type="Proteomes" id="UP000287830"/>
    </source>
</evidence>
<comment type="caution">
    <text evidence="1">The sequence shown here is derived from an EMBL/GenBank/DDBJ whole genome shotgun (WGS) entry which is preliminary data.</text>
</comment>
<sequence>MSPRGAALFDVDGTLVDSTYLHAVTWWEAFRQSGHRVPMAEIHRTIGMGSDQLIGHLLGEDRDSDEDETIRTAHGTLFAQYWERLAPLDGAAELLRACAKRGWTVVLASSAHGPELEAMRRALDAEDAITAVTSSDDVSASKPAPDLVQSALEHSGVDADSAVFVGDTVWDVQASHRAGVPCLAVLSGGFPERDLREAGAHEVYEGPASLAERLDSSLLAAPGRR</sequence>